<keyword evidence="9" id="KW-0969">Cilium</keyword>
<gene>
    <name evidence="14" type="ORF">HK097_004270</name>
</gene>
<dbReference type="Pfam" id="PF14935">
    <property type="entry name" value="TMEM138"/>
    <property type="match status" value="1"/>
</dbReference>
<dbReference type="PANTHER" id="PTHR13306:SF6">
    <property type="entry name" value="TRANSMEMBRANE PROTEIN 138"/>
    <property type="match status" value="1"/>
</dbReference>
<comment type="subcellular location">
    <subcellularLocation>
        <location evidence="3">Cell projection</location>
        <location evidence="3">Cilium</location>
    </subcellularLocation>
    <subcellularLocation>
        <location evidence="2">Endomembrane system</location>
        <topology evidence="2">Multi-pass membrane protein</topology>
    </subcellularLocation>
</comment>
<organism evidence="14 15">
    <name type="scientific">Rhizophlyctis rosea</name>
    <dbReference type="NCBI Taxonomy" id="64517"/>
    <lineage>
        <taxon>Eukaryota</taxon>
        <taxon>Fungi</taxon>
        <taxon>Fungi incertae sedis</taxon>
        <taxon>Chytridiomycota</taxon>
        <taxon>Chytridiomycota incertae sedis</taxon>
        <taxon>Chytridiomycetes</taxon>
        <taxon>Rhizophlyctidales</taxon>
        <taxon>Rhizophlyctidaceae</taxon>
        <taxon>Rhizophlyctis</taxon>
    </lineage>
</organism>
<feature type="transmembrane region" description="Helical" evidence="13">
    <location>
        <begin position="16"/>
        <end position="34"/>
    </location>
</feature>
<keyword evidence="10 13" id="KW-0472">Membrane</keyword>
<evidence type="ECO:0000313" key="14">
    <source>
        <dbReference type="EMBL" id="KAJ3035174.1"/>
    </source>
</evidence>
<keyword evidence="7" id="KW-0970">Cilium biogenesis/degradation</keyword>
<dbReference type="InterPro" id="IPR024133">
    <property type="entry name" value="TM_138"/>
</dbReference>
<dbReference type="GO" id="GO:0030030">
    <property type="term" value="P:cell projection organization"/>
    <property type="evidence" value="ECO:0007669"/>
    <property type="project" value="UniProtKB-KW"/>
</dbReference>
<evidence type="ECO:0000256" key="4">
    <source>
        <dbReference type="ARBA" id="ARBA00010572"/>
    </source>
</evidence>
<evidence type="ECO:0000256" key="6">
    <source>
        <dbReference type="ARBA" id="ARBA00022692"/>
    </source>
</evidence>
<evidence type="ECO:0000256" key="5">
    <source>
        <dbReference type="ARBA" id="ARBA00014515"/>
    </source>
</evidence>
<keyword evidence="15" id="KW-1185">Reference proteome</keyword>
<dbReference type="PANTHER" id="PTHR13306">
    <property type="entry name" value="TRANSMEMBRANE PROTEIN 138"/>
    <property type="match status" value="1"/>
</dbReference>
<feature type="transmembrane region" description="Helical" evidence="13">
    <location>
        <begin position="92"/>
        <end position="114"/>
    </location>
</feature>
<evidence type="ECO:0000256" key="12">
    <source>
        <dbReference type="ARBA" id="ARBA00023273"/>
    </source>
</evidence>
<evidence type="ECO:0000256" key="10">
    <source>
        <dbReference type="ARBA" id="ARBA00023136"/>
    </source>
</evidence>
<protein>
    <recommendedName>
        <fullName evidence="5">Transmembrane protein 138</fullName>
    </recommendedName>
</protein>
<accession>A0AAD5S1S0</accession>
<reference evidence="14" key="1">
    <citation type="submission" date="2020-05" db="EMBL/GenBank/DDBJ databases">
        <title>Phylogenomic resolution of chytrid fungi.</title>
        <authorList>
            <person name="Stajich J.E."/>
            <person name="Amses K."/>
            <person name="Simmons R."/>
            <person name="Seto K."/>
            <person name="Myers J."/>
            <person name="Bonds A."/>
            <person name="Quandt C.A."/>
            <person name="Barry K."/>
            <person name="Liu P."/>
            <person name="Grigoriev I."/>
            <person name="Longcore J.E."/>
            <person name="James T.Y."/>
        </authorList>
    </citation>
    <scope>NUCLEOTIDE SEQUENCE</scope>
    <source>
        <strain evidence="14">JEL0318</strain>
    </source>
</reference>
<evidence type="ECO:0000256" key="11">
    <source>
        <dbReference type="ARBA" id="ARBA00023180"/>
    </source>
</evidence>
<keyword evidence="12" id="KW-0966">Cell projection</keyword>
<evidence type="ECO:0000313" key="15">
    <source>
        <dbReference type="Proteomes" id="UP001212841"/>
    </source>
</evidence>
<evidence type="ECO:0000256" key="9">
    <source>
        <dbReference type="ARBA" id="ARBA00023069"/>
    </source>
</evidence>
<dbReference type="Proteomes" id="UP001212841">
    <property type="component" value="Unassembled WGS sequence"/>
</dbReference>
<keyword evidence="11" id="KW-0325">Glycoprotein</keyword>
<evidence type="ECO:0000256" key="7">
    <source>
        <dbReference type="ARBA" id="ARBA00022794"/>
    </source>
</evidence>
<dbReference type="GO" id="GO:0012505">
    <property type="term" value="C:endomembrane system"/>
    <property type="evidence" value="ECO:0007669"/>
    <property type="project" value="UniProtKB-SubCell"/>
</dbReference>
<sequence length="137" mass="16151">MQTPSDLGSSQTVTQYRIQILLLGLNFVILFIRFAHTYPFRVGMVQIIIKDFRVTVWTAGIYAVTLLVYRIYGGTVVFNCKDQPCDIWTDGYQILYTLCRLSAILYYFGTFRAACQICEPKYYKDSEWLRERMRLQR</sequence>
<evidence type="ECO:0000256" key="8">
    <source>
        <dbReference type="ARBA" id="ARBA00022989"/>
    </source>
</evidence>
<comment type="caution">
    <text evidence="14">The sequence shown here is derived from an EMBL/GenBank/DDBJ whole genome shotgun (WGS) entry which is preliminary data.</text>
</comment>
<evidence type="ECO:0000256" key="13">
    <source>
        <dbReference type="SAM" id="Phobius"/>
    </source>
</evidence>
<dbReference type="AlphaFoldDB" id="A0AAD5S1S0"/>
<comment type="function">
    <text evidence="1">Required for ciliogenesis.</text>
</comment>
<name>A0AAD5S1S0_9FUNG</name>
<proteinExistence type="inferred from homology"/>
<evidence type="ECO:0000256" key="1">
    <source>
        <dbReference type="ARBA" id="ARBA00003709"/>
    </source>
</evidence>
<feature type="transmembrane region" description="Helical" evidence="13">
    <location>
        <begin position="54"/>
        <end position="72"/>
    </location>
</feature>
<evidence type="ECO:0000256" key="3">
    <source>
        <dbReference type="ARBA" id="ARBA00004138"/>
    </source>
</evidence>
<comment type="similarity">
    <text evidence="4">Belongs to the TMEM138 family.</text>
</comment>
<keyword evidence="8 13" id="KW-1133">Transmembrane helix</keyword>
<evidence type="ECO:0000256" key="2">
    <source>
        <dbReference type="ARBA" id="ARBA00004127"/>
    </source>
</evidence>
<keyword evidence="6 13" id="KW-0812">Transmembrane</keyword>
<dbReference type="EMBL" id="JADGJD010002076">
    <property type="protein sequence ID" value="KAJ3035174.1"/>
    <property type="molecule type" value="Genomic_DNA"/>
</dbReference>
<dbReference type="GO" id="GO:0005929">
    <property type="term" value="C:cilium"/>
    <property type="evidence" value="ECO:0007669"/>
    <property type="project" value="UniProtKB-SubCell"/>
</dbReference>